<dbReference type="GO" id="GO:0003677">
    <property type="term" value="F:DNA binding"/>
    <property type="evidence" value="ECO:0007669"/>
    <property type="project" value="InterPro"/>
</dbReference>
<evidence type="ECO:0000313" key="3">
    <source>
        <dbReference type="Proteomes" id="UP000249913"/>
    </source>
</evidence>
<sequence length="54" mass="6010">MIMQRALKIANNTINQLETKIERDKPKIVFADAVATTKTSILVGELAKIIKQTV</sequence>
<accession>A0A2X2K0E8</accession>
<dbReference type="AlphaFoldDB" id="A0A2X2K0E8"/>
<feature type="domain" description="Antirepressor protein C-terminal" evidence="1">
    <location>
        <begin position="18"/>
        <end position="51"/>
    </location>
</feature>
<gene>
    <name evidence="2" type="ORF">NCTC7878_02730</name>
</gene>
<proteinExistence type="predicted"/>
<organism evidence="2 3">
    <name type="scientific">Staphylococcus aureus</name>
    <dbReference type="NCBI Taxonomy" id="1280"/>
    <lineage>
        <taxon>Bacteria</taxon>
        <taxon>Bacillati</taxon>
        <taxon>Bacillota</taxon>
        <taxon>Bacilli</taxon>
        <taxon>Bacillales</taxon>
        <taxon>Staphylococcaceae</taxon>
        <taxon>Staphylococcus</taxon>
    </lineage>
</organism>
<protein>
    <submittedName>
        <fullName evidence="2">Putative phage anti-repressor protein</fullName>
    </submittedName>
</protein>
<dbReference type="EMBL" id="UAUX01000010">
    <property type="protein sequence ID" value="SPZ99592.1"/>
    <property type="molecule type" value="Genomic_DNA"/>
</dbReference>
<evidence type="ECO:0000313" key="2">
    <source>
        <dbReference type="EMBL" id="SPZ99592.1"/>
    </source>
</evidence>
<dbReference type="Proteomes" id="UP000249913">
    <property type="component" value="Unassembled WGS sequence"/>
</dbReference>
<dbReference type="Pfam" id="PF03374">
    <property type="entry name" value="ANT"/>
    <property type="match status" value="1"/>
</dbReference>
<name>A0A2X2K0E8_STAAU</name>
<dbReference type="InterPro" id="IPR005039">
    <property type="entry name" value="Ant_C"/>
</dbReference>
<evidence type="ECO:0000259" key="1">
    <source>
        <dbReference type="Pfam" id="PF03374"/>
    </source>
</evidence>
<reference evidence="2 3" key="1">
    <citation type="submission" date="2018-06" db="EMBL/GenBank/DDBJ databases">
        <authorList>
            <consortium name="Pathogen Informatics"/>
            <person name="Doyle S."/>
        </authorList>
    </citation>
    <scope>NUCLEOTIDE SEQUENCE [LARGE SCALE GENOMIC DNA]</scope>
    <source>
        <strain evidence="2 3">NCTC7878</strain>
    </source>
</reference>